<accession>A0A926N9A9</accession>
<dbReference type="InterPro" id="IPR025236">
    <property type="entry name" value="SR1P"/>
</dbReference>
<dbReference type="Proteomes" id="UP000661691">
    <property type="component" value="Unassembled WGS sequence"/>
</dbReference>
<dbReference type="Pfam" id="PF13790">
    <property type="entry name" value="SR1P"/>
    <property type="match status" value="1"/>
</dbReference>
<dbReference type="RefSeq" id="WP_191139981.1">
    <property type="nucleotide sequence ID" value="NZ_JACXAG020000002.1"/>
</dbReference>
<keyword evidence="2" id="KW-1185">Reference proteome</keyword>
<name>A0A926N9A9_9BACL</name>
<dbReference type="EMBL" id="JACXAH010000003">
    <property type="protein sequence ID" value="MBD1371275.1"/>
    <property type="molecule type" value="Genomic_DNA"/>
</dbReference>
<evidence type="ECO:0000313" key="2">
    <source>
        <dbReference type="Proteomes" id="UP000661691"/>
    </source>
</evidence>
<sequence>MEAIVCQSCDQVIEYMYSEKVGTLYGKCVGCDDEEPQEQN</sequence>
<protein>
    <submittedName>
        <fullName evidence="1">GapA-binding peptide SR1P</fullName>
    </submittedName>
</protein>
<dbReference type="AlphaFoldDB" id="A0A926N9A9"/>
<comment type="caution">
    <text evidence="1">The sequence shown here is derived from an EMBL/GenBank/DDBJ whole genome shotgun (WGS) entry which is preliminary data.</text>
</comment>
<proteinExistence type="predicted"/>
<organism evidence="1 2">
    <name type="scientific">Polycladospora coralii</name>
    <dbReference type="NCBI Taxonomy" id="2771432"/>
    <lineage>
        <taxon>Bacteria</taxon>
        <taxon>Bacillati</taxon>
        <taxon>Bacillota</taxon>
        <taxon>Bacilli</taxon>
        <taxon>Bacillales</taxon>
        <taxon>Thermoactinomycetaceae</taxon>
        <taxon>Polycladospora</taxon>
    </lineage>
</organism>
<gene>
    <name evidence="1" type="ORF">IC620_02765</name>
</gene>
<reference evidence="1" key="1">
    <citation type="submission" date="2020-09" db="EMBL/GenBank/DDBJ databases">
        <title>A novel bacterium of genus Hazenella, isolated from South China Sea.</title>
        <authorList>
            <person name="Huang H."/>
            <person name="Mo K."/>
            <person name="Hu Y."/>
        </authorList>
    </citation>
    <scope>NUCLEOTIDE SEQUENCE</scope>
    <source>
        <strain evidence="1">IB182357</strain>
    </source>
</reference>
<evidence type="ECO:0000313" key="1">
    <source>
        <dbReference type="EMBL" id="MBD1371275.1"/>
    </source>
</evidence>